<protein>
    <recommendedName>
        <fullName evidence="1">Peptidase MA-like domain-containing protein</fullName>
    </recommendedName>
</protein>
<organism evidence="2 3">
    <name type="scientific">Kroppenstedtia pulmonis</name>
    <dbReference type="NCBI Taxonomy" id="1380685"/>
    <lineage>
        <taxon>Bacteria</taxon>
        <taxon>Bacillati</taxon>
        <taxon>Bacillota</taxon>
        <taxon>Bacilli</taxon>
        <taxon>Bacillales</taxon>
        <taxon>Thermoactinomycetaceae</taxon>
        <taxon>Kroppenstedtia</taxon>
    </lineage>
</organism>
<dbReference type="KEGG" id="kpul:GXN76_13525"/>
<sequence>MAFSKKRFILWGWMILLCTLFVLPQSISAGEDTPEETIRHLVQTKQDAVNRKDRQAYLSVLNPSMPAYIQEQKRWFDDAVQWVDSGSYRLRLISLIPEKEHQLRAWLEQSYSHQGKRHTVKYPLSFQETEAGWKDSDLPFYHLTQGHTVVHYTDPDLDERASIALNAANKALGELKRKFHWSPSEKLEIKIYHQPETFRQSVKLSLPEWVGGWHEANQAVKLLGAKNDSNPRWFSSAIIHEISHQMVSDLSGDNAAYWLQEGAAEFYQDHLLPGLTTKQENPLHKPRWSWTQLEQVNLERLPQKEAKEYYDQCYQLYNFLVRQYGEGRVKQVLDTLKRDPVIDKDAVDKRKELNRRTRLAIQRVLGKTLEQLEKEWLQELERRQQEEPVFFRFNWEPEYDNSMLKWLSFPVFQFYLGGK</sequence>
<accession>A0A7D3XRQ1</accession>
<feature type="domain" description="Peptidase MA-like" evidence="1">
    <location>
        <begin position="168"/>
        <end position="343"/>
    </location>
</feature>
<dbReference type="InterPro" id="IPR039568">
    <property type="entry name" value="Peptidase_MA-like_dom"/>
</dbReference>
<gene>
    <name evidence="2" type="ORF">GXN76_13525</name>
</gene>
<reference evidence="2 3" key="1">
    <citation type="submission" date="2020-01" db="EMBL/GenBank/DDBJ databases">
        <authorList>
            <person name="Gulvik C.A."/>
            <person name="Batra D.G."/>
        </authorList>
    </citation>
    <scope>NUCLEOTIDE SEQUENCE [LARGE SCALE GENOMIC DNA]</scope>
    <source>
        <strain evidence="2 3">W9323</strain>
    </source>
</reference>
<dbReference type="EMBL" id="CP048104">
    <property type="protein sequence ID" value="QKG85382.1"/>
    <property type="molecule type" value="Genomic_DNA"/>
</dbReference>
<dbReference type="RefSeq" id="WP_173223984.1">
    <property type="nucleotide sequence ID" value="NZ_CP048104.1"/>
</dbReference>
<dbReference type="Pfam" id="PF13485">
    <property type="entry name" value="Peptidase_MA_2"/>
    <property type="match status" value="1"/>
</dbReference>
<dbReference type="AlphaFoldDB" id="A0A7D3XRQ1"/>
<name>A0A7D3XRQ1_9BACL</name>
<proteinExistence type="predicted"/>
<evidence type="ECO:0000313" key="2">
    <source>
        <dbReference type="EMBL" id="QKG85382.1"/>
    </source>
</evidence>
<evidence type="ECO:0000259" key="1">
    <source>
        <dbReference type="Pfam" id="PF13485"/>
    </source>
</evidence>
<evidence type="ECO:0000313" key="3">
    <source>
        <dbReference type="Proteomes" id="UP000503088"/>
    </source>
</evidence>
<dbReference type="Proteomes" id="UP000503088">
    <property type="component" value="Chromosome"/>
</dbReference>
<keyword evidence="3" id="KW-1185">Reference proteome</keyword>